<feature type="transmembrane region" description="Helical" evidence="1">
    <location>
        <begin position="180"/>
        <end position="198"/>
    </location>
</feature>
<dbReference type="RefSeq" id="WP_253774834.1">
    <property type="nucleotide sequence ID" value="NZ_BAAAVE010000021.1"/>
</dbReference>
<evidence type="ECO:0000313" key="2">
    <source>
        <dbReference type="EMBL" id="MCP2349895.1"/>
    </source>
</evidence>
<reference evidence="2 3" key="1">
    <citation type="submission" date="2022-06" db="EMBL/GenBank/DDBJ databases">
        <title>Sequencing the genomes of 1000 actinobacteria strains.</title>
        <authorList>
            <person name="Klenk H.-P."/>
        </authorList>
    </citation>
    <scope>NUCLEOTIDE SEQUENCE [LARGE SCALE GENOMIC DNA]</scope>
    <source>
        <strain evidence="2 3">DSM 44170</strain>
    </source>
</reference>
<feature type="transmembrane region" description="Helical" evidence="1">
    <location>
        <begin position="41"/>
        <end position="58"/>
    </location>
</feature>
<keyword evidence="1" id="KW-0472">Membrane</keyword>
<dbReference type="PANTHER" id="PTHR39419:SF1">
    <property type="entry name" value="SLL0814 PROTEIN"/>
    <property type="match status" value="1"/>
</dbReference>
<dbReference type="PANTHER" id="PTHR39419">
    <property type="entry name" value="SLL0814 PROTEIN"/>
    <property type="match status" value="1"/>
</dbReference>
<evidence type="ECO:0000313" key="3">
    <source>
        <dbReference type="Proteomes" id="UP001320766"/>
    </source>
</evidence>
<dbReference type="InterPro" id="IPR007354">
    <property type="entry name" value="CruF-like"/>
</dbReference>
<proteinExistence type="predicted"/>
<keyword evidence="1" id="KW-0812">Transmembrane</keyword>
<feature type="transmembrane region" description="Helical" evidence="1">
    <location>
        <begin position="65"/>
        <end position="91"/>
    </location>
</feature>
<dbReference type="Proteomes" id="UP001320766">
    <property type="component" value="Unassembled WGS sequence"/>
</dbReference>
<feature type="transmembrane region" description="Helical" evidence="1">
    <location>
        <begin position="231"/>
        <end position="251"/>
    </location>
</feature>
<organism evidence="2 3">
    <name type="scientific">Nonomuraea roseoviolacea subsp. carminata</name>
    <dbReference type="NCBI Taxonomy" id="160689"/>
    <lineage>
        <taxon>Bacteria</taxon>
        <taxon>Bacillati</taxon>
        <taxon>Actinomycetota</taxon>
        <taxon>Actinomycetes</taxon>
        <taxon>Streptosporangiales</taxon>
        <taxon>Streptosporangiaceae</taxon>
        <taxon>Nonomuraea</taxon>
    </lineage>
</organism>
<evidence type="ECO:0000256" key="1">
    <source>
        <dbReference type="SAM" id="Phobius"/>
    </source>
</evidence>
<keyword evidence="1" id="KW-1133">Transmembrane helix</keyword>
<dbReference type="Pfam" id="PF04240">
    <property type="entry name" value="Caroten_synth"/>
    <property type="match status" value="1"/>
</dbReference>
<accession>A0ABT1K7F2</accession>
<feature type="transmembrane region" description="Helical" evidence="1">
    <location>
        <begin position="103"/>
        <end position="124"/>
    </location>
</feature>
<name>A0ABT1K7F2_9ACTN</name>
<comment type="caution">
    <text evidence="2">The sequence shown here is derived from an EMBL/GenBank/DDBJ whole genome shotgun (WGS) entry which is preliminary data.</text>
</comment>
<sequence>MTADSARRRAPSIIGTVLLGAMVAAQVVSGATDDLRGWTDLVVLLLAASSVAFAAGATGRPGRAVAAFGAAAAVGYAAELAGVATGVPFGAYSYTEVLQPQVLGVPVIVPVAWGGMGLAAYAIAPGGGGAHGLGRDVARVVLGAVALTAWDLFLDPQMVRLGSWTWHDGGFYRGVPLSDFAGWLLVSLVVMAVIHGLLPEVSGAAGPAAVYGVMAVMETVGFALVFRPPDLVVAVCGGVAMGVFVVVRVTAGLTARARARAGAGAEAEAGAVGGAEAGAVGGERTGSEEDVWRR</sequence>
<dbReference type="EMBL" id="JAMZEC010000001">
    <property type="protein sequence ID" value="MCP2349895.1"/>
    <property type="molecule type" value="Genomic_DNA"/>
</dbReference>
<protein>
    <submittedName>
        <fullName evidence="2">Membrane protein</fullName>
    </submittedName>
</protein>
<feature type="transmembrane region" description="Helical" evidence="1">
    <location>
        <begin position="205"/>
        <end position="225"/>
    </location>
</feature>
<gene>
    <name evidence="2" type="ORF">HD595_006017</name>
</gene>
<feature type="transmembrane region" description="Helical" evidence="1">
    <location>
        <begin position="136"/>
        <end position="154"/>
    </location>
</feature>
<keyword evidence="3" id="KW-1185">Reference proteome</keyword>